<comment type="caution">
    <text evidence="2">The sequence shown here is derived from an EMBL/GenBank/DDBJ whole genome shotgun (WGS) entry which is preliminary data.</text>
</comment>
<reference evidence="2 3" key="1">
    <citation type="journal article" date="2016" name="Nat. Commun.">
        <title>Thousands of microbial genomes shed light on interconnected biogeochemical processes in an aquifer system.</title>
        <authorList>
            <person name="Anantharaman K."/>
            <person name="Brown C.T."/>
            <person name="Hug L.A."/>
            <person name="Sharon I."/>
            <person name="Castelle C.J."/>
            <person name="Probst A.J."/>
            <person name="Thomas B.C."/>
            <person name="Singh A."/>
            <person name="Wilkins M.J."/>
            <person name="Karaoz U."/>
            <person name="Brodie E.L."/>
            <person name="Williams K.H."/>
            <person name="Hubbard S.S."/>
            <person name="Banfield J.F."/>
        </authorList>
    </citation>
    <scope>NUCLEOTIDE SEQUENCE [LARGE SCALE GENOMIC DNA]</scope>
</reference>
<dbReference type="Proteomes" id="UP000179184">
    <property type="component" value="Unassembled WGS sequence"/>
</dbReference>
<protein>
    <recommendedName>
        <fullName evidence="4">Type II secretion system protein GspG C-terminal domain-containing protein</fullName>
    </recommendedName>
</protein>
<name>A0A1F5BJ21_9BACT</name>
<gene>
    <name evidence="2" type="ORF">A2W60_02740</name>
</gene>
<accession>A0A1F5BJ21</accession>
<keyword evidence="1" id="KW-0472">Membrane</keyword>
<evidence type="ECO:0000313" key="3">
    <source>
        <dbReference type="Proteomes" id="UP000179184"/>
    </source>
</evidence>
<proteinExistence type="predicted"/>
<dbReference type="EMBL" id="MEYN01000020">
    <property type="protein sequence ID" value="OGD30611.1"/>
    <property type="molecule type" value="Genomic_DNA"/>
</dbReference>
<feature type="transmembrane region" description="Helical" evidence="1">
    <location>
        <begin position="29"/>
        <end position="49"/>
    </location>
</feature>
<organism evidence="2 3">
    <name type="scientific">Candidatus Azambacteria bacterium RIFCSPHIGHO2_02_46_12</name>
    <dbReference type="NCBI Taxonomy" id="1797295"/>
    <lineage>
        <taxon>Bacteria</taxon>
        <taxon>Candidatus Azamiibacteriota</taxon>
    </lineage>
</organism>
<dbReference type="InterPro" id="IPR045584">
    <property type="entry name" value="Pilin-like"/>
</dbReference>
<evidence type="ECO:0008006" key="4">
    <source>
        <dbReference type="Google" id="ProtNLM"/>
    </source>
</evidence>
<evidence type="ECO:0000313" key="2">
    <source>
        <dbReference type="EMBL" id="OGD30611.1"/>
    </source>
</evidence>
<dbReference type="Gene3D" id="3.30.700.10">
    <property type="entry name" value="Glycoprotein, Type 4 Pilin"/>
    <property type="match status" value="1"/>
</dbReference>
<sequence length="158" mass="17674">MSSKISTIMAHFLNAIHKKNNQGLTVAEFLVVAGVIIFLATLFIVFVVLRVQSYQAANRDTEREIHVKQLVQALTFYQSNVGNYPYPADGEVIDGSDDLLSRSLKDTKILSQIPLDPLNKGNYRYKYTSGNGSSFVIEYYMETDAVSGKKQGLNRAYP</sequence>
<evidence type="ECO:0000256" key="1">
    <source>
        <dbReference type="SAM" id="Phobius"/>
    </source>
</evidence>
<keyword evidence="1" id="KW-1133">Transmembrane helix</keyword>
<dbReference type="AlphaFoldDB" id="A0A1F5BJ21"/>
<dbReference type="SUPFAM" id="SSF54523">
    <property type="entry name" value="Pili subunits"/>
    <property type="match status" value="1"/>
</dbReference>
<keyword evidence="1" id="KW-0812">Transmembrane</keyword>